<reference evidence="2" key="1">
    <citation type="journal article" date="2014" name="Int. J. Syst. Evol. Microbiol.">
        <title>Complete genome sequence of Corynebacterium casei LMG S-19264T (=DSM 44701T), isolated from a smear-ripened cheese.</title>
        <authorList>
            <consortium name="US DOE Joint Genome Institute (JGI-PGF)"/>
            <person name="Walter F."/>
            <person name="Albersmeier A."/>
            <person name="Kalinowski J."/>
            <person name="Ruckert C."/>
        </authorList>
    </citation>
    <scope>NUCLEOTIDE SEQUENCE</scope>
    <source>
        <strain evidence="2">JCM 19596</strain>
    </source>
</reference>
<dbReference type="RefSeq" id="WP_188981072.1">
    <property type="nucleotide sequence ID" value="NZ_BMPG01000010.1"/>
</dbReference>
<accession>A0A830FGZ2</accession>
<protein>
    <submittedName>
        <fullName evidence="2">Uncharacterized protein</fullName>
    </submittedName>
</protein>
<dbReference type="EMBL" id="BMPG01000010">
    <property type="protein sequence ID" value="GGL73599.1"/>
    <property type="molecule type" value="Genomic_DNA"/>
</dbReference>
<keyword evidence="3" id="KW-1185">Reference proteome</keyword>
<dbReference type="Proteomes" id="UP000607197">
    <property type="component" value="Unassembled WGS sequence"/>
</dbReference>
<sequence length="56" mass="6307">MAELIDKSSGGQERYDSECPECGSENVWRSDTYDLSELSSTSPWCEDCGYGWMESV</sequence>
<name>A0A830FGZ2_9EURY</name>
<proteinExistence type="predicted"/>
<evidence type="ECO:0000256" key="1">
    <source>
        <dbReference type="SAM" id="MobiDB-lite"/>
    </source>
</evidence>
<organism evidence="2 3">
    <name type="scientific">Halocalculus aciditolerans</name>
    <dbReference type="NCBI Taxonomy" id="1383812"/>
    <lineage>
        <taxon>Archaea</taxon>
        <taxon>Methanobacteriati</taxon>
        <taxon>Methanobacteriota</taxon>
        <taxon>Stenosarchaea group</taxon>
        <taxon>Halobacteria</taxon>
        <taxon>Halobacteriales</taxon>
        <taxon>Halobacteriaceae</taxon>
        <taxon>Halocalculus</taxon>
    </lineage>
</organism>
<feature type="region of interest" description="Disordered" evidence="1">
    <location>
        <begin position="1"/>
        <end position="23"/>
    </location>
</feature>
<gene>
    <name evidence="2" type="ORF">GCM10009039_34610</name>
</gene>
<dbReference type="AlphaFoldDB" id="A0A830FGZ2"/>
<evidence type="ECO:0000313" key="3">
    <source>
        <dbReference type="Proteomes" id="UP000607197"/>
    </source>
</evidence>
<evidence type="ECO:0000313" key="2">
    <source>
        <dbReference type="EMBL" id="GGL73599.1"/>
    </source>
</evidence>
<comment type="caution">
    <text evidence="2">The sequence shown here is derived from an EMBL/GenBank/DDBJ whole genome shotgun (WGS) entry which is preliminary data.</text>
</comment>
<reference evidence="2" key="2">
    <citation type="submission" date="2020-09" db="EMBL/GenBank/DDBJ databases">
        <authorList>
            <person name="Sun Q."/>
            <person name="Ohkuma M."/>
        </authorList>
    </citation>
    <scope>NUCLEOTIDE SEQUENCE</scope>
    <source>
        <strain evidence="2">JCM 19596</strain>
    </source>
</reference>